<evidence type="ECO:0000256" key="1">
    <source>
        <dbReference type="ARBA" id="ARBA00005771"/>
    </source>
</evidence>
<name>R7U425_CAPTE</name>
<dbReference type="EMBL" id="AMQN01001811">
    <property type="status" value="NOT_ANNOTATED_CDS"/>
    <property type="molecule type" value="Genomic_DNA"/>
</dbReference>
<dbReference type="InterPro" id="IPR000863">
    <property type="entry name" value="Sulfotransferase_dom"/>
</dbReference>
<dbReference type="AlphaFoldDB" id="R7U425"/>
<gene>
    <name evidence="4" type="ORF">CAPTEDRAFT_118871</name>
</gene>
<dbReference type="PANTHER" id="PTHR11783">
    <property type="entry name" value="SULFOTRANSFERASE SULT"/>
    <property type="match status" value="1"/>
</dbReference>
<dbReference type="OrthoDB" id="6341251at2759"/>
<accession>R7U425</accession>
<reference evidence="6" key="1">
    <citation type="submission" date="2012-12" db="EMBL/GenBank/DDBJ databases">
        <authorList>
            <person name="Hellsten U."/>
            <person name="Grimwood J."/>
            <person name="Chapman J.A."/>
            <person name="Shapiro H."/>
            <person name="Aerts A."/>
            <person name="Otillar R.P."/>
            <person name="Terry A.Y."/>
            <person name="Boore J.L."/>
            <person name="Simakov O."/>
            <person name="Marletaz F."/>
            <person name="Cho S.-J."/>
            <person name="Edsinger-Gonzales E."/>
            <person name="Havlak P."/>
            <person name="Kuo D.-H."/>
            <person name="Larsson T."/>
            <person name="Lv J."/>
            <person name="Arendt D."/>
            <person name="Savage R."/>
            <person name="Osoegawa K."/>
            <person name="de Jong P."/>
            <person name="Lindberg D.R."/>
            <person name="Seaver E.C."/>
            <person name="Weisblat D.A."/>
            <person name="Putnam N.H."/>
            <person name="Grigoriev I.V."/>
            <person name="Rokhsar D.S."/>
        </authorList>
    </citation>
    <scope>NUCLEOTIDE SEQUENCE</scope>
    <source>
        <strain evidence="6">I ESC-2004</strain>
    </source>
</reference>
<dbReference type="Pfam" id="PF00685">
    <property type="entry name" value="Sulfotransfer_1"/>
    <property type="match status" value="1"/>
</dbReference>
<feature type="non-terminal residue" evidence="4">
    <location>
        <position position="1"/>
    </location>
</feature>
<comment type="similarity">
    <text evidence="1">Belongs to the sulfotransferase 1 family.</text>
</comment>
<evidence type="ECO:0000313" key="4">
    <source>
        <dbReference type="EMBL" id="ELU00729.1"/>
    </source>
</evidence>
<keyword evidence="6" id="KW-1185">Reference proteome</keyword>
<dbReference type="EnsemblMetazoa" id="CapteT118871">
    <property type="protein sequence ID" value="CapteP118871"/>
    <property type="gene ID" value="CapteG118871"/>
</dbReference>
<protein>
    <recommendedName>
        <fullName evidence="3">Sulfotransferase domain-containing protein</fullName>
    </recommendedName>
</protein>
<proteinExistence type="inferred from homology"/>
<dbReference type="SUPFAM" id="SSF52540">
    <property type="entry name" value="P-loop containing nucleoside triphosphate hydrolases"/>
    <property type="match status" value="1"/>
</dbReference>
<evidence type="ECO:0000313" key="5">
    <source>
        <dbReference type="EnsemblMetazoa" id="CapteP118871"/>
    </source>
</evidence>
<feature type="domain" description="Sulfotransferase" evidence="3">
    <location>
        <begin position="1"/>
        <end position="225"/>
    </location>
</feature>
<dbReference type="Gene3D" id="3.40.50.300">
    <property type="entry name" value="P-loop containing nucleotide triphosphate hydrolases"/>
    <property type="match status" value="1"/>
</dbReference>
<sequence length="236" mass="28046">GTTWTGEILRYMREYHADFKPNNKKEETYIPYIEFGFPGVETAIEGMDTLPAPRVMKTHLYYEYFQQKVEEENLKVIVVLREPRDTLTSYYDHYCQDAIGFPGDFHQFFELVRQDKLVSGNIFQMARDWWTKRHLPNVHVVKYEEMKEDCSSVIRGISEFLEIPLEAEHRQQLLAKCSFDNMRKTSSISEMKGENEKFFRKGIIGDWRNHMTQDEAEFVADCVREFYNPVGLNFYV</sequence>
<organism evidence="4">
    <name type="scientific">Capitella teleta</name>
    <name type="common">Polychaete worm</name>
    <dbReference type="NCBI Taxonomy" id="283909"/>
    <lineage>
        <taxon>Eukaryota</taxon>
        <taxon>Metazoa</taxon>
        <taxon>Spiralia</taxon>
        <taxon>Lophotrochozoa</taxon>
        <taxon>Annelida</taxon>
        <taxon>Polychaeta</taxon>
        <taxon>Sedentaria</taxon>
        <taxon>Scolecida</taxon>
        <taxon>Capitellidae</taxon>
        <taxon>Capitella</taxon>
    </lineage>
</organism>
<reference evidence="5" key="3">
    <citation type="submission" date="2015-06" db="UniProtKB">
        <authorList>
            <consortium name="EnsemblMetazoa"/>
        </authorList>
    </citation>
    <scope>IDENTIFICATION</scope>
</reference>
<dbReference type="OMA" id="IDEMHEG"/>
<evidence type="ECO:0000313" key="6">
    <source>
        <dbReference type="Proteomes" id="UP000014760"/>
    </source>
</evidence>
<dbReference type="InterPro" id="IPR027417">
    <property type="entry name" value="P-loop_NTPase"/>
</dbReference>
<dbReference type="GO" id="GO:0008146">
    <property type="term" value="F:sulfotransferase activity"/>
    <property type="evidence" value="ECO:0007669"/>
    <property type="project" value="InterPro"/>
</dbReference>
<dbReference type="Proteomes" id="UP000014760">
    <property type="component" value="Unassembled WGS sequence"/>
</dbReference>
<dbReference type="EMBL" id="KB305766">
    <property type="protein sequence ID" value="ELU00729.1"/>
    <property type="molecule type" value="Genomic_DNA"/>
</dbReference>
<evidence type="ECO:0000256" key="2">
    <source>
        <dbReference type="ARBA" id="ARBA00022679"/>
    </source>
</evidence>
<evidence type="ECO:0000259" key="3">
    <source>
        <dbReference type="Pfam" id="PF00685"/>
    </source>
</evidence>
<reference evidence="4 6" key="2">
    <citation type="journal article" date="2013" name="Nature">
        <title>Insights into bilaterian evolution from three spiralian genomes.</title>
        <authorList>
            <person name="Simakov O."/>
            <person name="Marletaz F."/>
            <person name="Cho S.J."/>
            <person name="Edsinger-Gonzales E."/>
            <person name="Havlak P."/>
            <person name="Hellsten U."/>
            <person name="Kuo D.H."/>
            <person name="Larsson T."/>
            <person name="Lv J."/>
            <person name="Arendt D."/>
            <person name="Savage R."/>
            <person name="Osoegawa K."/>
            <person name="de Jong P."/>
            <person name="Grimwood J."/>
            <person name="Chapman J.A."/>
            <person name="Shapiro H."/>
            <person name="Aerts A."/>
            <person name="Otillar R.P."/>
            <person name="Terry A.Y."/>
            <person name="Boore J.L."/>
            <person name="Grigoriev I.V."/>
            <person name="Lindberg D.R."/>
            <person name="Seaver E.C."/>
            <person name="Weisblat D.A."/>
            <person name="Putnam N.H."/>
            <person name="Rokhsar D.S."/>
        </authorList>
    </citation>
    <scope>NUCLEOTIDE SEQUENCE</scope>
    <source>
        <strain evidence="4 6">I ESC-2004</strain>
    </source>
</reference>
<dbReference type="HOGENOM" id="CLU_027239_1_2_1"/>
<keyword evidence="2" id="KW-0808">Transferase</keyword>